<dbReference type="PIRSF" id="PIRSF032038">
    <property type="entry name" value="UCP023238"/>
    <property type="match status" value="1"/>
</dbReference>
<feature type="chain" id="PRO_5046369504" evidence="1">
    <location>
        <begin position="23"/>
        <end position="179"/>
    </location>
</feature>
<accession>A0ABY8FSS4</accession>
<protein>
    <submittedName>
        <fullName evidence="2">Uncharacterized protein</fullName>
    </submittedName>
</protein>
<evidence type="ECO:0000256" key="1">
    <source>
        <dbReference type="SAM" id="SignalP"/>
    </source>
</evidence>
<evidence type="ECO:0000313" key="3">
    <source>
        <dbReference type="Proteomes" id="UP001215827"/>
    </source>
</evidence>
<feature type="signal peptide" evidence="1">
    <location>
        <begin position="1"/>
        <end position="22"/>
    </location>
</feature>
<sequence length="179" mass="19730">MKAVLRGILVLGAVQIALPVAAEERDLPEVASPDVVEKLFQCRTIEDPTDRLACFDRQVAEVYQAKESKDLVIADREQMRETRKGLFGFSLPKIGLFGGGDDKEDEIKEISSQLARVGRASNGRLTFTVAGGARWIQTDNVPVLGEPKEGDEVTIESAALGSYMAKIGKRRPFRVRRVD</sequence>
<dbReference type="RefSeq" id="WP_278016750.1">
    <property type="nucleotide sequence ID" value="NZ_CP121106.1"/>
</dbReference>
<gene>
    <name evidence="2" type="ORF">P7228_03035</name>
</gene>
<dbReference type="InterPro" id="IPR016987">
    <property type="entry name" value="UCP023238"/>
</dbReference>
<organism evidence="2 3">
    <name type="scientific">Altererythrobacter arenosus</name>
    <dbReference type="NCBI Taxonomy" id="3032592"/>
    <lineage>
        <taxon>Bacteria</taxon>
        <taxon>Pseudomonadati</taxon>
        <taxon>Pseudomonadota</taxon>
        <taxon>Alphaproteobacteria</taxon>
        <taxon>Sphingomonadales</taxon>
        <taxon>Erythrobacteraceae</taxon>
        <taxon>Altererythrobacter</taxon>
    </lineage>
</organism>
<evidence type="ECO:0000313" key="2">
    <source>
        <dbReference type="EMBL" id="WFL78059.1"/>
    </source>
</evidence>
<dbReference type="EMBL" id="CP121106">
    <property type="protein sequence ID" value="WFL78059.1"/>
    <property type="molecule type" value="Genomic_DNA"/>
</dbReference>
<dbReference type="Proteomes" id="UP001215827">
    <property type="component" value="Chromosome"/>
</dbReference>
<keyword evidence="3" id="KW-1185">Reference proteome</keyword>
<reference evidence="2 3" key="1">
    <citation type="submission" date="2023-03" db="EMBL/GenBank/DDBJ databases">
        <title>Altererythrobacter sp. CAU 1644 isolated from sand.</title>
        <authorList>
            <person name="Kim W."/>
        </authorList>
    </citation>
    <scope>NUCLEOTIDE SEQUENCE [LARGE SCALE GENOMIC DNA]</scope>
    <source>
        <strain evidence="2 3">CAU 1644</strain>
    </source>
</reference>
<name>A0ABY8FSS4_9SPHN</name>
<keyword evidence="1" id="KW-0732">Signal</keyword>
<proteinExistence type="predicted"/>